<keyword evidence="3" id="KW-1185">Reference proteome</keyword>
<feature type="chain" id="PRO_5034015164" description="Secreted protein" evidence="1">
    <location>
        <begin position="18"/>
        <end position="155"/>
    </location>
</feature>
<evidence type="ECO:0000313" key="2">
    <source>
        <dbReference type="EMBL" id="KAF7372755.1"/>
    </source>
</evidence>
<reference evidence="2" key="1">
    <citation type="submission" date="2020-05" db="EMBL/GenBank/DDBJ databases">
        <title>Mycena genomes resolve the evolution of fungal bioluminescence.</title>
        <authorList>
            <person name="Tsai I.J."/>
        </authorList>
    </citation>
    <scope>NUCLEOTIDE SEQUENCE</scope>
    <source>
        <strain evidence="2">160909Yilan</strain>
    </source>
</reference>
<accession>A0A8H6ZBP8</accession>
<comment type="caution">
    <text evidence="2">The sequence shown here is derived from an EMBL/GenBank/DDBJ whole genome shotgun (WGS) entry which is preliminary data.</text>
</comment>
<sequence length="155" mass="16987">MVRLVFLPFAFLPPTLRFPFSSLLLISAFHLSSPSVPADNAAKNAVYISASSTHPPLTQHVARLPLLQDPPTTHAAHMRPAQIGHAQRLRCVLVRALSRVECRAVTRSVGVYSGWTYTRAEEFPVVLGDTSASHADQSWHVVEDRAAFPTLCTSC</sequence>
<keyword evidence="1" id="KW-0732">Signal</keyword>
<protein>
    <recommendedName>
        <fullName evidence="4">Secreted protein</fullName>
    </recommendedName>
</protein>
<proteinExistence type="predicted"/>
<evidence type="ECO:0000313" key="3">
    <source>
        <dbReference type="Proteomes" id="UP000623467"/>
    </source>
</evidence>
<dbReference type="Proteomes" id="UP000623467">
    <property type="component" value="Unassembled WGS sequence"/>
</dbReference>
<evidence type="ECO:0008006" key="4">
    <source>
        <dbReference type="Google" id="ProtNLM"/>
    </source>
</evidence>
<feature type="signal peptide" evidence="1">
    <location>
        <begin position="1"/>
        <end position="17"/>
    </location>
</feature>
<dbReference type="EMBL" id="JACAZH010000003">
    <property type="protein sequence ID" value="KAF7372755.1"/>
    <property type="molecule type" value="Genomic_DNA"/>
</dbReference>
<dbReference type="AlphaFoldDB" id="A0A8H6ZBP8"/>
<organism evidence="2 3">
    <name type="scientific">Mycena sanguinolenta</name>
    <dbReference type="NCBI Taxonomy" id="230812"/>
    <lineage>
        <taxon>Eukaryota</taxon>
        <taxon>Fungi</taxon>
        <taxon>Dikarya</taxon>
        <taxon>Basidiomycota</taxon>
        <taxon>Agaricomycotina</taxon>
        <taxon>Agaricomycetes</taxon>
        <taxon>Agaricomycetidae</taxon>
        <taxon>Agaricales</taxon>
        <taxon>Marasmiineae</taxon>
        <taxon>Mycenaceae</taxon>
        <taxon>Mycena</taxon>
    </lineage>
</organism>
<gene>
    <name evidence="2" type="ORF">MSAN_00481100</name>
</gene>
<name>A0A8H6ZBP8_9AGAR</name>
<evidence type="ECO:0000256" key="1">
    <source>
        <dbReference type="SAM" id="SignalP"/>
    </source>
</evidence>